<organism evidence="2 3">
    <name type="scientific">Rhizoctonia solani</name>
    <dbReference type="NCBI Taxonomy" id="456999"/>
    <lineage>
        <taxon>Eukaryota</taxon>
        <taxon>Fungi</taxon>
        <taxon>Dikarya</taxon>
        <taxon>Basidiomycota</taxon>
        <taxon>Agaricomycotina</taxon>
        <taxon>Agaricomycetes</taxon>
        <taxon>Cantharellales</taxon>
        <taxon>Ceratobasidiaceae</taxon>
        <taxon>Rhizoctonia</taxon>
    </lineage>
</organism>
<keyword evidence="1" id="KW-0732">Signal</keyword>
<proteinExistence type="predicted"/>
<gene>
    <name evidence="2" type="ORF">RDB_LOCUS145749</name>
</gene>
<dbReference type="AlphaFoldDB" id="A0A8H3GI30"/>
<name>A0A8H3GI30_9AGAM</name>
<comment type="caution">
    <text evidence="2">The sequence shown here is derived from an EMBL/GenBank/DDBJ whole genome shotgun (WGS) entry which is preliminary data.</text>
</comment>
<dbReference type="Proteomes" id="UP000663846">
    <property type="component" value="Unassembled WGS sequence"/>
</dbReference>
<feature type="chain" id="PRO_5034441154" evidence="1">
    <location>
        <begin position="19"/>
        <end position="299"/>
    </location>
</feature>
<feature type="signal peptide" evidence="1">
    <location>
        <begin position="1"/>
        <end position="18"/>
    </location>
</feature>
<evidence type="ECO:0000313" key="3">
    <source>
        <dbReference type="Proteomes" id="UP000663846"/>
    </source>
</evidence>
<evidence type="ECO:0000313" key="2">
    <source>
        <dbReference type="EMBL" id="CAE6451127.1"/>
    </source>
</evidence>
<accession>A0A8H3GI30</accession>
<dbReference type="EMBL" id="CAJMWS010000556">
    <property type="protein sequence ID" value="CAE6451127.1"/>
    <property type="molecule type" value="Genomic_DNA"/>
</dbReference>
<reference evidence="2" key="1">
    <citation type="submission" date="2021-01" db="EMBL/GenBank/DDBJ databases">
        <authorList>
            <person name="Kaushik A."/>
        </authorList>
    </citation>
    <scope>NUCLEOTIDE SEQUENCE</scope>
    <source>
        <strain evidence="2">AG1-1C</strain>
    </source>
</reference>
<evidence type="ECO:0000256" key="1">
    <source>
        <dbReference type="SAM" id="SignalP"/>
    </source>
</evidence>
<sequence length="299" mass="32821">MRFISLFVNVALTAGVIASPASVIRESDYTNLQSVEPVDDVKVPSQGLSAERSRALKTPVDNLEDFVPRAANETFKSCYIPVKDAKSGAILGYVGQRWRTTGWYGLEKPKDEQPLQVRFSYSPLDKSPSQLNFLAMNRLGPSGGLESIQNRENIIKYPYFGAAASRYSEFKDQFSPGNFGHVPLYKFANNELIIPCLFSAAIVGTKSTPPGSPPMHDDSSMSVYGGTPTEVESAIWIYDTKTKDIRAQWINADGSAPETNLIYLTRADAFAITSEANKFQAANLPVTFTCVSRPHSGKD</sequence>
<protein>
    <submittedName>
        <fullName evidence="2">Uncharacterized protein</fullName>
    </submittedName>
</protein>